<dbReference type="Proteomes" id="UP000006753">
    <property type="component" value="Unassembled WGS sequence"/>
</dbReference>
<feature type="region of interest" description="Disordered" evidence="1">
    <location>
        <begin position="1"/>
        <end position="22"/>
    </location>
</feature>
<accession>K1Y6S5</accession>
<dbReference type="KEGG" id="mbe:MBM_00012"/>
<name>K1Y6S5_MARBU</name>
<dbReference type="EMBL" id="JH921428">
    <property type="protein sequence ID" value="EKD20899.1"/>
    <property type="molecule type" value="Genomic_DNA"/>
</dbReference>
<reference evidence="2 3" key="1">
    <citation type="journal article" date="2012" name="BMC Genomics">
        <title>Sequencing the genome of Marssonina brunnea reveals fungus-poplar co-evolution.</title>
        <authorList>
            <person name="Zhu S."/>
            <person name="Cao Y.-Z."/>
            <person name="Jiang C."/>
            <person name="Tan B.-Y."/>
            <person name="Wang Z."/>
            <person name="Feng S."/>
            <person name="Zhang L."/>
            <person name="Su X.-H."/>
            <person name="Brejova B."/>
            <person name="Vinar T."/>
            <person name="Xu M."/>
            <person name="Wang M.-X."/>
            <person name="Zhang S.-G."/>
            <person name="Huang M.-R."/>
            <person name="Wu R."/>
            <person name="Zhou Y."/>
        </authorList>
    </citation>
    <scope>NUCLEOTIDE SEQUENCE [LARGE SCALE GENOMIC DNA]</scope>
    <source>
        <strain evidence="2 3">MB_m1</strain>
    </source>
</reference>
<proteinExistence type="predicted"/>
<evidence type="ECO:0000256" key="1">
    <source>
        <dbReference type="SAM" id="MobiDB-lite"/>
    </source>
</evidence>
<gene>
    <name evidence="2" type="ORF">MBM_00012</name>
</gene>
<organism evidence="2 3">
    <name type="scientific">Marssonina brunnea f. sp. multigermtubi (strain MB_m1)</name>
    <name type="common">Marssonina leaf spot fungus</name>
    <dbReference type="NCBI Taxonomy" id="1072389"/>
    <lineage>
        <taxon>Eukaryota</taxon>
        <taxon>Fungi</taxon>
        <taxon>Dikarya</taxon>
        <taxon>Ascomycota</taxon>
        <taxon>Pezizomycotina</taxon>
        <taxon>Leotiomycetes</taxon>
        <taxon>Helotiales</taxon>
        <taxon>Drepanopezizaceae</taxon>
        <taxon>Drepanopeziza</taxon>
    </lineage>
</organism>
<sequence length="153" mass="17621">MRSRDPYLPDYPYRSLGRRGDPKDQARITRFSIEVRVTSRSMSGWIKQWQDVKSTLIRAASGKGWIAGFEATGTEVDDRERRERKTFKTTMHLHENAHTYITHGTPRCEDLSSYLHATHAERDVHIATQELRINIIKNSRGKAINPPPPPPQT</sequence>
<keyword evidence="3" id="KW-1185">Reference proteome</keyword>
<dbReference type="HOGENOM" id="CLU_1713650_0_0_1"/>
<evidence type="ECO:0000313" key="3">
    <source>
        <dbReference type="Proteomes" id="UP000006753"/>
    </source>
</evidence>
<protein>
    <submittedName>
        <fullName evidence="2">Uncharacterized protein</fullName>
    </submittedName>
</protein>
<evidence type="ECO:0000313" key="2">
    <source>
        <dbReference type="EMBL" id="EKD20899.1"/>
    </source>
</evidence>
<dbReference type="InParanoid" id="K1Y6S5"/>
<dbReference type="AlphaFoldDB" id="K1Y6S5"/>